<sequence length="893" mass="94974">MGSKIAVVVLVFTLAGFASAVDVPTKSDRSEFKKSLAKNCDDSYSLTCLKLDVVSWVDKLSENEDISVLPGVSIVRENSSAKVTTSDIVTELAREFPDDPNARLDAFMLKKVSGFLNNHSIKLNLWNAAQDESAGTARKKDKKGGDGMGMILAAGAMMKGMLMALALGGIAALAGKALMTGLISLLLSAIIGLKSLSGGGGGHSTYEVVAKPIYSTSHSHSTSHEGGGWDGGYGGHGRSLGDAPLPLALQPGYKPPQFFLCLAPSRTLSYNENSIEHVHLVDYCDKIYTLACFKMDAANWMDRFGVNREFSIIPGVTMVTSKSVKVQNNDIALDAARQFPEDADSRTNQYLLRKLENFLDSHSLNVNLSMVLNDQSEVSARAKDKKGGDTKTILTTGIMIVAVFTQLALWGLAVLGGKALIISAISLLFSGILGIKELTSKENVHVAQPAPHRASDGWESYPGHILPVLALYVFVTGAFAEEKSANVSEIVVPTDFAKDLENHLISWIERLNNHTGSFTVYPGVEIIQENSVDLEGKSSSEDLNANSNSLLKKSETFLKTHTIKLNLWTAAEALAGETSRSKKKKRGIGYGVMLAGAGMVFLMTSTFIAGVINLVAVKALILGTIAYSHSQFFITAMWPPVLLCLLLVAAPVLSEESKYEFKKSFSKNCDSSYTLTCFKLDVVSWVEKLNEEDSYNLLPGVSLVRENDTSKATTADTVADLAREFPNDPESRLDVFLMRKVSKFMNNHSIKLKLWSENSIDGATARGGGGGGGGGGKGSKGGGGGGMGYLLAAGAMMKGTLMAIALGALAALAGKALMAALLSLVLSAIAALKGSGGGGGKTTYEVVAKPVYSQSHSHSSAHEDYGGGHSGYGRSFDHQPLPLGLQPDYKPGK</sequence>
<feature type="transmembrane region" description="Helical" evidence="1">
    <location>
        <begin position="588"/>
        <end position="612"/>
    </location>
</feature>
<feature type="chain" id="PRO_5043366858" evidence="2">
    <location>
        <begin position="21"/>
        <end position="893"/>
    </location>
</feature>
<feature type="transmembrane region" description="Helical" evidence="1">
    <location>
        <begin position="419"/>
        <end position="435"/>
    </location>
</feature>
<evidence type="ECO:0000313" key="4">
    <source>
        <dbReference type="Proteomes" id="UP000019118"/>
    </source>
</evidence>
<dbReference type="PANTHER" id="PTHR21879">
    <property type="entry name" value="FI03362P-RELATED-RELATED"/>
    <property type="match status" value="1"/>
</dbReference>
<proteinExistence type="predicted"/>
<keyword evidence="1" id="KW-0472">Membrane</keyword>
<accession>A0AAR5P6L6</accession>
<evidence type="ECO:0000313" key="3">
    <source>
        <dbReference type="EnsemblMetazoa" id="XP_019756497.1"/>
    </source>
</evidence>
<reference evidence="4" key="1">
    <citation type="journal article" date="2013" name="Genome Biol.">
        <title>Draft genome of the mountain pine beetle, Dendroctonus ponderosae Hopkins, a major forest pest.</title>
        <authorList>
            <person name="Keeling C.I."/>
            <person name="Yuen M.M."/>
            <person name="Liao N.Y."/>
            <person name="Docking T.R."/>
            <person name="Chan S.K."/>
            <person name="Taylor G.A."/>
            <person name="Palmquist D.L."/>
            <person name="Jackman S.D."/>
            <person name="Nguyen A."/>
            <person name="Li M."/>
            <person name="Henderson H."/>
            <person name="Janes J.K."/>
            <person name="Zhao Y."/>
            <person name="Pandoh P."/>
            <person name="Moore R."/>
            <person name="Sperling F.A."/>
            <person name="Huber D.P."/>
            <person name="Birol I."/>
            <person name="Jones S.J."/>
            <person name="Bohlmann J."/>
        </authorList>
    </citation>
    <scope>NUCLEOTIDE SEQUENCE</scope>
</reference>
<dbReference type="KEGG" id="dpa:109535114"/>
<keyword evidence="4" id="KW-1185">Reference proteome</keyword>
<feature type="transmembrane region" description="Helical" evidence="1">
    <location>
        <begin position="632"/>
        <end position="653"/>
    </location>
</feature>
<dbReference type="GeneID" id="109535114"/>
<dbReference type="GO" id="GO:0016020">
    <property type="term" value="C:membrane"/>
    <property type="evidence" value="ECO:0007669"/>
    <property type="project" value="TreeGrafter"/>
</dbReference>
<dbReference type="InterPro" id="IPR012464">
    <property type="entry name" value="DUF1676"/>
</dbReference>
<evidence type="ECO:0000256" key="2">
    <source>
        <dbReference type="SAM" id="SignalP"/>
    </source>
</evidence>
<protein>
    <submittedName>
        <fullName evidence="3">Uncharacterized protein</fullName>
    </submittedName>
</protein>
<keyword evidence="2" id="KW-0732">Signal</keyword>
<keyword evidence="1" id="KW-1133">Transmembrane helix</keyword>
<keyword evidence="1" id="KW-0812">Transmembrane</keyword>
<name>A0AAR5P6L6_DENPD</name>
<feature type="transmembrane region" description="Helical" evidence="1">
    <location>
        <begin position="393"/>
        <end position="413"/>
    </location>
</feature>
<dbReference type="Pfam" id="PF07898">
    <property type="entry name" value="DUF1676"/>
    <property type="match status" value="4"/>
</dbReference>
<feature type="signal peptide" evidence="2">
    <location>
        <begin position="1"/>
        <end position="20"/>
    </location>
</feature>
<organism evidence="3 4">
    <name type="scientific">Dendroctonus ponderosae</name>
    <name type="common">Mountain pine beetle</name>
    <dbReference type="NCBI Taxonomy" id="77166"/>
    <lineage>
        <taxon>Eukaryota</taxon>
        <taxon>Metazoa</taxon>
        <taxon>Ecdysozoa</taxon>
        <taxon>Arthropoda</taxon>
        <taxon>Hexapoda</taxon>
        <taxon>Insecta</taxon>
        <taxon>Pterygota</taxon>
        <taxon>Neoptera</taxon>
        <taxon>Endopterygota</taxon>
        <taxon>Coleoptera</taxon>
        <taxon>Polyphaga</taxon>
        <taxon>Cucujiformia</taxon>
        <taxon>Curculionidae</taxon>
        <taxon>Scolytinae</taxon>
        <taxon>Dendroctonus</taxon>
    </lineage>
</organism>
<dbReference type="Proteomes" id="UP000019118">
    <property type="component" value="Unassembled WGS sequence"/>
</dbReference>
<reference evidence="3" key="2">
    <citation type="submission" date="2024-08" db="UniProtKB">
        <authorList>
            <consortium name="EnsemblMetazoa"/>
        </authorList>
    </citation>
    <scope>IDENTIFICATION</scope>
</reference>
<feature type="transmembrane region" description="Helical" evidence="1">
    <location>
        <begin position="161"/>
        <end position="187"/>
    </location>
</feature>
<dbReference type="EnsemblMetazoa" id="XM_019900938.1">
    <property type="protein sequence ID" value="XP_019756497.1"/>
    <property type="gene ID" value="LOC109535114"/>
</dbReference>
<dbReference type="AlphaFoldDB" id="A0AAR5P6L6"/>
<dbReference type="PANTHER" id="PTHR21879:SF9">
    <property type="entry name" value="OSIRIS 16"/>
    <property type="match status" value="1"/>
</dbReference>
<evidence type="ECO:0000256" key="1">
    <source>
        <dbReference type="SAM" id="Phobius"/>
    </source>
</evidence>